<evidence type="ECO:0000313" key="1">
    <source>
        <dbReference type="EMBL" id="KAH7863340.1"/>
    </source>
</evidence>
<name>A0ACB7ZCM2_9ERIC</name>
<accession>A0ACB7ZCM2</accession>
<sequence>MVLGFGFVLETNDFKVVQILYDCGSDDIPDVLVYSTELNSWRKIEATAPCYMPNRWSSNVYVNGAVHWMAYKRPKVGHLCDSIMSFHMSGEVFKEMTLPNNRPNGYDQLDLSVSASGEQISLPLNLIDNQDVLMVTGSGNLVSFDAENQQMKDLGISGLPSSFRIVTCTSSLMLLDRGEKITTSIVTGTPNTHLWSSAGNINLLTFRVRKSKLSVRRQSFQSRVIFLFIS</sequence>
<organism evidence="1 2">
    <name type="scientific">Vaccinium darrowii</name>
    <dbReference type="NCBI Taxonomy" id="229202"/>
    <lineage>
        <taxon>Eukaryota</taxon>
        <taxon>Viridiplantae</taxon>
        <taxon>Streptophyta</taxon>
        <taxon>Embryophyta</taxon>
        <taxon>Tracheophyta</taxon>
        <taxon>Spermatophyta</taxon>
        <taxon>Magnoliopsida</taxon>
        <taxon>eudicotyledons</taxon>
        <taxon>Gunneridae</taxon>
        <taxon>Pentapetalae</taxon>
        <taxon>asterids</taxon>
        <taxon>Ericales</taxon>
        <taxon>Ericaceae</taxon>
        <taxon>Vaccinioideae</taxon>
        <taxon>Vaccinieae</taxon>
        <taxon>Vaccinium</taxon>
    </lineage>
</organism>
<dbReference type="EMBL" id="CM037162">
    <property type="protein sequence ID" value="KAH7863340.1"/>
    <property type="molecule type" value="Genomic_DNA"/>
</dbReference>
<keyword evidence="2" id="KW-1185">Reference proteome</keyword>
<gene>
    <name evidence="1" type="ORF">Vadar_016254</name>
</gene>
<comment type="caution">
    <text evidence="1">The sequence shown here is derived from an EMBL/GenBank/DDBJ whole genome shotgun (WGS) entry which is preliminary data.</text>
</comment>
<proteinExistence type="predicted"/>
<protein>
    <submittedName>
        <fullName evidence="1">Uncharacterized protein</fullName>
    </submittedName>
</protein>
<evidence type="ECO:0000313" key="2">
    <source>
        <dbReference type="Proteomes" id="UP000828048"/>
    </source>
</evidence>
<dbReference type="Proteomes" id="UP000828048">
    <property type="component" value="Chromosome 12"/>
</dbReference>
<reference evidence="1 2" key="1">
    <citation type="journal article" date="2021" name="Hortic Res">
        <title>High-quality reference genome and annotation aids understanding of berry development for evergreen blueberry (Vaccinium darrowii).</title>
        <authorList>
            <person name="Yu J."/>
            <person name="Hulse-Kemp A.M."/>
            <person name="Babiker E."/>
            <person name="Staton M."/>
        </authorList>
    </citation>
    <scope>NUCLEOTIDE SEQUENCE [LARGE SCALE GENOMIC DNA]</scope>
    <source>
        <strain evidence="2">cv. NJ 8807/NJ 8810</strain>
        <tissue evidence="1">Young leaf</tissue>
    </source>
</reference>